<feature type="transmembrane region" description="Helical" evidence="2">
    <location>
        <begin position="793"/>
        <end position="820"/>
    </location>
</feature>
<proteinExistence type="predicted"/>
<protein>
    <submittedName>
        <fullName evidence="3">Uncharacterized protein</fullName>
    </submittedName>
</protein>
<keyword evidence="2" id="KW-0812">Transmembrane</keyword>
<feature type="region of interest" description="Disordered" evidence="1">
    <location>
        <begin position="471"/>
        <end position="490"/>
    </location>
</feature>
<evidence type="ECO:0000313" key="4">
    <source>
        <dbReference type="Proteomes" id="UP000297194"/>
    </source>
</evidence>
<evidence type="ECO:0000313" key="3">
    <source>
        <dbReference type="EMBL" id="AUV65291.1"/>
    </source>
</evidence>
<evidence type="ECO:0000256" key="1">
    <source>
        <dbReference type="SAM" id="MobiDB-lite"/>
    </source>
</evidence>
<feature type="compositionally biased region" description="Low complexity" evidence="1">
    <location>
        <begin position="475"/>
        <end position="484"/>
    </location>
</feature>
<dbReference type="EMBL" id="MF375894">
    <property type="protein sequence ID" value="AUV65291.1"/>
    <property type="molecule type" value="Genomic_DNA"/>
</dbReference>
<name>A0A2K9VS57_9ABAC</name>
<sequence>MGLISSPLFIVVVVVVVVADVQTIDLLTVENVCVVGRFNNKTLCDSSVILDAFAAEKFKFRNPTHLNRFGVWLKALYSMQHFAPDTRLMATVARFVDRMVLVVDDIKVPMQQASVPVYRNAARLFADHMTVADMDQTFRSFQNLFNSYIIWSPSLYKTMLGAYARVRARVHQSRRFVADVDDACVRLVTLTLQYPLTLARADHVRQDAYVYYVSRIENAAERKRFGGIYETVENLQFPQTTTLHCGPVVNVTLHHSIDELSTLNRMQNEVDYVYDNFKKLYARLNLTVSHSIRHVDMYVYRNKTEYERTGLLYADSVDNGGVTMYRTIPHSRVVASVYFDNEDQNDNIPNAFGHELFHCLQFTSNRRITFDSRWFVEGAANRFGFRQCFWKDHYNLRANINATIAEIVRADYDTQILYPMGSALVAFLYEKRPDILRHAVLSRNYSIASNALLEYQFAQFKNNKLRECQYKNQQSSSSSSSSSSPPTTMSKTTLQRYLGALSRDTFAVCKNYIVVDFRTCAFIMTPDRLIKFDKPHDNRPLNVQHEIRFNDVYVSSFDYEYFEKGLIKLIVRLSLNDTDDPHAIADKYFSVDTNYSYRANVSCSMAVTPPLQALIDFTLKSPTVKMTALARVGNLNVTSMVRRFELGVIGCRTFMVPPPGDSGRSLRNFIDRVEQLPANQHIADANLVKPIDAYNNTILHLIAIHNRNMYIRIASRMNSTATKNAYGQTPQWMYENTVRYLKAFKHSPSRYCTTILPIETTTTKTTTTMTSSTQAPLEMINKSIEYNLDRNNLLIVTLGSIVLILGIVLIVNTLIIIRLVRQNTANKKTNSSLYNKTKFYKNNECTIRLFE</sequence>
<dbReference type="GeneID" id="40526964"/>
<reference evidence="3" key="1">
    <citation type="journal article" date="2017" name="Virus Genes">
        <title>The complete genome sequence of a third distinct baculovirus isolated from the true armyworm, Mythimna unipuncta, contains two copies of the lef-7 gene.</title>
        <authorList>
            <person name="Harrison R.L."/>
            <person name="Mowery J.D."/>
            <person name="Rowley D.L."/>
            <person name="Bauchan G.R."/>
            <person name="Theilmann D.A."/>
            <person name="Rohrmann G.F."/>
            <person name="Erlandson M.A."/>
        </authorList>
    </citation>
    <scope>NUCLEOTIDE SEQUENCE [LARGE SCALE GENOMIC DNA]</scope>
    <source>
        <strain evidence="3">#7</strain>
    </source>
</reference>
<dbReference type="Gene3D" id="3.40.30.160">
    <property type="entry name" value="Collagenase ColT, N-terminal domain"/>
    <property type="match status" value="1"/>
</dbReference>
<keyword evidence="2" id="KW-1133">Transmembrane helix</keyword>
<keyword evidence="4" id="KW-1185">Reference proteome</keyword>
<dbReference type="Proteomes" id="UP000297194">
    <property type="component" value="Segment"/>
</dbReference>
<accession>A0A2K9VS57</accession>
<keyword evidence="2" id="KW-0472">Membrane</keyword>
<evidence type="ECO:0000256" key="2">
    <source>
        <dbReference type="SAM" id="Phobius"/>
    </source>
</evidence>
<dbReference type="KEGG" id="vg:40526964"/>
<organism evidence="3 4">
    <name type="scientific">Mythimna unipuncta nucleopolyhedrovirus</name>
    <dbReference type="NCBI Taxonomy" id="447897"/>
    <lineage>
        <taxon>Viruses</taxon>
        <taxon>Viruses incertae sedis</taxon>
        <taxon>Naldaviricetes</taxon>
        <taxon>Lefavirales</taxon>
        <taxon>Baculoviridae</taxon>
        <taxon>Alphabaculovirus</taxon>
    </lineage>
</organism>
<dbReference type="RefSeq" id="YP_009666684.1">
    <property type="nucleotide sequence ID" value="NC_043530.1"/>
</dbReference>